<dbReference type="Proteomes" id="UP001159641">
    <property type="component" value="Unassembled WGS sequence"/>
</dbReference>
<name>A0AB34GM27_ESCRO</name>
<gene>
    <name evidence="1" type="ORF">J1605_011972</name>
</gene>
<organism evidence="1 2">
    <name type="scientific">Eschrichtius robustus</name>
    <name type="common">California gray whale</name>
    <name type="synonym">Eschrichtius gibbosus</name>
    <dbReference type="NCBI Taxonomy" id="9764"/>
    <lineage>
        <taxon>Eukaryota</taxon>
        <taxon>Metazoa</taxon>
        <taxon>Chordata</taxon>
        <taxon>Craniata</taxon>
        <taxon>Vertebrata</taxon>
        <taxon>Euteleostomi</taxon>
        <taxon>Mammalia</taxon>
        <taxon>Eutheria</taxon>
        <taxon>Laurasiatheria</taxon>
        <taxon>Artiodactyla</taxon>
        <taxon>Whippomorpha</taxon>
        <taxon>Cetacea</taxon>
        <taxon>Mysticeti</taxon>
        <taxon>Eschrichtiidae</taxon>
        <taxon>Eschrichtius</taxon>
    </lineage>
</organism>
<protein>
    <submittedName>
        <fullName evidence="1">Uncharacterized protein</fullName>
    </submittedName>
</protein>
<dbReference type="AlphaFoldDB" id="A0AB34GM27"/>
<comment type="caution">
    <text evidence="1">The sequence shown here is derived from an EMBL/GenBank/DDBJ whole genome shotgun (WGS) entry which is preliminary data.</text>
</comment>
<evidence type="ECO:0000313" key="1">
    <source>
        <dbReference type="EMBL" id="KAJ8780067.1"/>
    </source>
</evidence>
<sequence length="107" mass="11724">MELLCNNSSQAIIVHQRALFSGGSCFTQLYLSAFSPGEARNTGDTAELRNIEGWAEEYSSNTSRPPRASVRSCPPPANCFRSPAQPLPPIIHFVQVESSQLESPFPE</sequence>
<proteinExistence type="predicted"/>
<keyword evidence="2" id="KW-1185">Reference proteome</keyword>
<dbReference type="EMBL" id="JAIQCJ010002171">
    <property type="protein sequence ID" value="KAJ8780067.1"/>
    <property type="molecule type" value="Genomic_DNA"/>
</dbReference>
<reference evidence="1 2" key="1">
    <citation type="submission" date="2022-11" db="EMBL/GenBank/DDBJ databases">
        <title>Whole genome sequence of Eschrichtius robustus ER-17-0199.</title>
        <authorList>
            <person name="Bruniche-Olsen A."/>
            <person name="Black A.N."/>
            <person name="Fields C.J."/>
            <person name="Walden K."/>
            <person name="Dewoody J.A."/>
        </authorList>
    </citation>
    <scope>NUCLEOTIDE SEQUENCE [LARGE SCALE GENOMIC DNA]</scope>
    <source>
        <strain evidence="1">ER-17-0199</strain>
        <tissue evidence="1">Blubber</tissue>
    </source>
</reference>
<accession>A0AB34GM27</accession>
<evidence type="ECO:0000313" key="2">
    <source>
        <dbReference type="Proteomes" id="UP001159641"/>
    </source>
</evidence>